<dbReference type="PIRSF" id="PIRSF004548">
    <property type="entry name" value="CreD"/>
    <property type="match status" value="1"/>
</dbReference>
<dbReference type="PANTHER" id="PTHR30092">
    <property type="entry name" value="INNER MEMBRANE PROTEIN CRED"/>
    <property type="match status" value="1"/>
</dbReference>
<feature type="transmembrane region" description="Helical" evidence="1">
    <location>
        <begin position="364"/>
        <end position="382"/>
    </location>
</feature>
<proteinExistence type="predicted"/>
<dbReference type="InterPro" id="IPR010364">
    <property type="entry name" value="Uncharacterised_IM_CreD"/>
</dbReference>
<evidence type="ECO:0000313" key="2">
    <source>
        <dbReference type="EMBL" id="RAW00647.1"/>
    </source>
</evidence>
<feature type="transmembrane region" description="Helical" evidence="1">
    <location>
        <begin position="334"/>
        <end position="352"/>
    </location>
</feature>
<organism evidence="2 3">
    <name type="scientific">Pseudochryseolinea flava</name>
    <dbReference type="NCBI Taxonomy" id="2059302"/>
    <lineage>
        <taxon>Bacteria</taxon>
        <taxon>Pseudomonadati</taxon>
        <taxon>Bacteroidota</taxon>
        <taxon>Cytophagia</taxon>
        <taxon>Cytophagales</taxon>
        <taxon>Fulvivirgaceae</taxon>
        <taxon>Pseudochryseolinea</taxon>
    </lineage>
</organism>
<dbReference type="NCBIfam" id="NF008712">
    <property type="entry name" value="PRK11715.1-1"/>
    <property type="match status" value="1"/>
</dbReference>
<dbReference type="EMBL" id="QMFY01000006">
    <property type="protein sequence ID" value="RAW00647.1"/>
    <property type="molecule type" value="Genomic_DNA"/>
</dbReference>
<comment type="caution">
    <text evidence="2">The sequence shown here is derived from an EMBL/GenBank/DDBJ whole genome shotgun (WGS) entry which is preliminary data.</text>
</comment>
<feature type="transmembrane region" description="Helical" evidence="1">
    <location>
        <begin position="388"/>
        <end position="406"/>
    </location>
</feature>
<dbReference type="OrthoDB" id="9791851at2"/>
<feature type="transmembrane region" description="Helical" evidence="1">
    <location>
        <begin position="22"/>
        <end position="43"/>
    </location>
</feature>
<dbReference type="Pfam" id="PF06123">
    <property type="entry name" value="CreD"/>
    <property type="match status" value="1"/>
</dbReference>
<keyword evidence="3" id="KW-1185">Reference proteome</keyword>
<keyword evidence="1" id="KW-0812">Transmembrane</keyword>
<evidence type="ECO:0000256" key="1">
    <source>
        <dbReference type="SAM" id="Phobius"/>
    </source>
</evidence>
<reference evidence="2 3" key="1">
    <citation type="submission" date="2018-06" db="EMBL/GenBank/DDBJ databases">
        <title>Chryseolinea flavus sp. nov., a member of the phylum Bacteroidetes isolated from soil.</title>
        <authorList>
            <person name="Li Y."/>
            <person name="Wang J."/>
        </authorList>
    </citation>
    <scope>NUCLEOTIDE SEQUENCE [LARGE SCALE GENOMIC DNA]</scope>
    <source>
        <strain evidence="2 3">SDU1-6</strain>
    </source>
</reference>
<sequence length="475" mass="53382">METTPSPLGFIERFNNWIRESIMIKLFSIGFLIIVLLIPANLIEELIQERHSRADEAVREITSKWSADQRVTGPILVIPYKKWKPSLAPGGAPMETIAKAYFLPEELAINAAIDPELRHRGIFDAVVYTSKIELTSTFVKPNFTTLGIRDEDIRWTDAHLVVGINDLRGISDNPSLLIGPIPHQAEPTSDIGLSADDEDVKQTSESTYLVDDPRKIPGIVTKLNWSGPENFQEKMALKISLRGSDRIAFTPTGKTTDVKVSGRWGSPSFDGSFLPKATNITDTAFDASWKILHFNRPFSQQWVQSKKSGEALEGADFGVSLFIPADQYQQTTRTAKYAILMILLTFMSLFLVEITQKVRIHPFQYILIAAALIIYYTLLLSFSEQMGYYIAYIIASISTIALIGFYSKSFLHGKLSVLLSGLLAIFYAFIFVIIFEQDYSLLIGSIGLFTIVAMLMYFSRKVKWYDEKKSPVVEA</sequence>
<keyword evidence="1" id="KW-0472">Membrane</keyword>
<accession>A0A364Y1W1</accession>
<feature type="transmembrane region" description="Helical" evidence="1">
    <location>
        <begin position="415"/>
        <end position="435"/>
    </location>
</feature>
<keyword evidence="1" id="KW-1133">Transmembrane helix</keyword>
<dbReference type="PANTHER" id="PTHR30092:SF0">
    <property type="entry name" value="INNER MEMBRANE PROTEIN CRED"/>
    <property type="match status" value="1"/>
</dbReference>
<dbReference type="RefSeq" id="WP_112747447.1">
    <property type="nucleotide sequence ID" value="NZ_QMFY01000006.1"/>
</dbReference>
<dbReference type="Proteomes" id="UP000251889">
    <property type="component" value="Unassembled WGS sequence"/>
</dbReference>
<dbReference type="AlphaFoldDB" id="A0A364Y1W1"/>
<feature type="transmembrane region" description="Helical" evidence="1">
    <location>
        <begin position="441"/>
        <end position="459"/>
    </location>
</feature>
<evidence type="ECO:0000313" key="3">
    <source>
        <dbReference type="Proteomes" id="UP000251889"/>
    </source>
</evidence>
<protein>
    <submittedName>
        <fullName evidence="2">Cell envelope integrity protein CreD</fullName>
    </submittedName>
</protein>
<gene>
    <name evidence="2" type="ORF">DQQ10_13740</name>
</gene>
<dbReference type="GO" id="GO:0005886">
    <property type="term" value="C:plasma membrane"/>
    <property type="evidence" value="ECO:0007669"/>
    <property type="project" value="TreeGrafter"/>
</dbReference>
<name>A0A364Y1W1_9BACT</name>